<reference evidence="2 3" key="1">
    <citation type="submission" date="2019-05" db="EMBL/GenBank/DDBJ databases">
        <title>Another draft genome of Portunus trituberculatus and its Hox gene families provides insights of decapod evolution.</title>
        <authorList>
            <person name="Jeong J.-H."/>
            <person name="Song I."/>
            <person name="Kim S."/>
            <person name="Choi T."/>
            <person name="Kim D."/>
            <person name="Ryu S."/>
            <person name="Kim W."/>
        </authorList>
    </citation>
    <scope>NUCLEOTIDE SEQUENCE [LARGE SCALE GENOMIC DNA]</scope>
    <source>
        <tissue evidence="2">Muscle</tissue>
    </source>
</reference>
<evidence type="ECO:0000313" key="3">
    <source>
        <dbReference type="Proteomes" id="UP000324222"/>
    </source>
</evidence>
<organism evidence="2 3">
    <name type="scientific">Portunus trituberculatus</name>
    <name type="common">Swimming crab</name>
    <name type="synonym">Neptunus trituberculatus</name>
    <dbReference type="NCBI Taxonomy" id="210409"/>
    <lineage>
        <taxon>Eukaryota</taxon>
        <taxon>Metazoa</taxon>
        <taxon>Ecdysozoa</taxon>
        <taxon>Arthropoda</taxon>
        <taxon>Crustacea</taxon>
        <taxon>Multicrustacea</taxon>
        <taxon>Malacostraca</taxon>
        <taxon>Eumalacostraca</taxon>
        <taxon>Eucarida</taxon>
        <taxon>Decapoda</taxon>
        <taxon>Pleocyemata</taxon>
        <taxon>Brachyura</taxon>
        <taxon>Eubrachyura</taxon>
        <taxon>Portunoidea</taxon>
        <taxon>Portunidae</taxon>
        <taxon>Portuninae</taxon>
        <taxon>Portunus</taxon>
    </lineage>
</organism>
<dbReference type="EMBL" id="VSRR010040570">
    <property type="protein sequence ID" value="MPC75193.1"/>
    <property type="molecule type" value="Genomic_DNA"/>
</dbReference>
<keyword evidence="1" id="KW-0812">Transmembrane</keyword>
<accession>A0A5B7HYX3</accession>
<evidence type="ECO:0000313" key="2">
    <source>
        <dbReference type="EMBL" id="MPC75193.1"/>
    </source>
</evidence>
<gene>
    <name evidence="2" type="ORF">E2C01_069577</name>
</gene>
<keyword evidence="1" id="KW-0472">Membrane</keyword>
<dbReference type="Proteomes" id="UP000324222">
    <property type="component" value="Unassembled WGS sequence"/>
</dbReference>
<proteinExistence type="predicted"/>
<sequence length="128" mass="14546">MRVRGGGRGAGAYLVEVAVAVVVVGVVMTFLLRSFHRLTGIKFPVPGLYFGLVFQRDINRTCVSHFSPGGVHSSHLLYPQPSSHPMSHDPHFLKGKKTKEQTRQRKWGEWRFFTSLLPPLENLLMWFL</sequence>
<name>A0A5B7HYX3_PORTR</name>
<comment type="caution">
    <text evidence="2">The sequence shown here is derived from an EMBL/GenBank/DDBJ whole genome shotgun (WGS) entry which is preliminary data.</text>
</comment>
<protein>
    <submittedName>
        <fullName evidence="2">Uncharacterized protein</fullName>
    </submittedName>
</protein>
<keyword evidence="3" id="KW-1185">Reference proteome</keyword>
<keyword evidence="1" id="KW-1133">Transmembrane helix</keyword>
<dbReference type="AlphaFoldDB" id="A0A5B7HYX3"/>
<evidence type="ECO:0000256" key="1">
    <source>
        <dbReference type="SAM" id="Phobius"/>
    </source>
</evidence>
<feature type="transmembrane region" description="Helical" evidence="1">
    <location>
        <begin position="12"/>
        <end position="32"/>
    </location>
</feature>